<accession>H2EFI5</accession>
<dbReference type="EMBL" id="JN885999">
    <property type="protein sequence ID" value="AEX63250.1"/>
    <property type="molecule type" value="Genomic_DNA"/>
</dbReference>
<gene>
    <name evidence="1" type="ORF">mv_R1048</name>
</gene>
<organism evidence="1">
    <name type="scientific">Moumouvirus sp. 'Monve'</name>
    <dbReference type="NCBI Taxonomy" id="1128131"/>
    <lineage>
        <taxon>Viruses</taxon>
        <taxon>Varidnaviria</taxon>
        <taxon>Bamfordvirae</taxon>
        <taxon>Nucleocytoviricota</taxon>
        <taxon>Megaviricetes</taxon>
        <taxon>Imitervirales</taxon>
        <taxon>Mimiviridae</taxon>
        <taxon>Megamimivirinae</taxon>
        <taxon>Moumouvirus</taxon>
    </lineage>
</organism>
<protein>
    <submittedName>
        <fullName evidence="1">Putative ankyrin repeat protein</fullName>
    </submittedName>
</protein>
<sequence length="83" mass="10298">MNKKYYLILDKKHEYNFKKYTPGLNFLDQNMKENEWLFFTEIKTIETHIECYGYYFCEVFLPYGNPFLKNNKKIMKDKYMVPI</sequence>
<reference evidence="1" key="1">
    <citation type="submission" date="2011-10" db="EMBL/GenBank/DDBJ databases">
        <title>Provirophages and transpovirons: unique mobilome of giant viruses.</title>
        <authorList>
            <person name="Desnues C."/>
            <person name="LaScola B."/>
            <person name="Yutin N."/>
            <person name="Fournous G."/>
            <person name="Koonin E."/>
            <person name="Raoult D."/>
        </authorList>
    </citation>
    <scope>NUCLEOTIDE SEQUENCE</scope>
    <source>
        <strain evidence="1">Mv13-mv</strain>
    </source>
</reference>
<name>H2EFI5_9VIRU</name>
<evidence type="ECO:0000313" key="1">
    <source>
        <dbReference type="EMBL" id="AEX63250.1"/>
    </source>
</evidence>
<proteinExistence type="predicted"/>